<evidence type="ECO:0000259" key="6">
    <source>
        <dbReference type="Pfam" id="PF13458"/>
    </source>
</evidence>
<evidence type="ECO:0000256" key="1">
    <source>
        <dbReference type="ARBA" id="ARBA00010062"/>
    </source>
</evidence>
<organism evidence="7 8">
    <name type="scientific">Caenimonas koreensis DSM 17982</name>
    <dbReference type="NCBI Taxonomy" id="1121255"/>
    <lineage>
        <taxon>Bacteria</taxon>
        <taxon>Pseudomonadati</taxon>
        <taxon>Pseudomonadota</taxon>
        <taxon>Betaproteobacteria</taxon>
        <taxon>Burkholderiales</taxon>
        <taxon>Comamonadaceae</taxon>
        <taxon>Caenimonas</taxon>
    </lineage>
</organism>
<evidence type="ECO:0000256" key="2">
    <source>
        <dbReference type="ARBA" id="ARBA00022448"/>
    </source>
</evidence>
<dbReference type="Pfam" id="PF13458">
    <property type="entry name" value="Peripla_BP_6"/>
    <property type="match status" value="1"/>
</dbReference>
<sequence>MKHWYHAVAALALSCLLAPAYSQIVIGQTVGVSGPVAATVKEAVAGARLYIDSVNAKGGIRGEKIELLTLDDRFDVKQAVENARILIEEKNVVALFMNRGTPHTEAIMPLLEKHDIALIAPSTGAMLLHNPVKRHIFNVRSSYQREAEKAVDHLFSLGINRIAIVHVDDSFGRDGLEGSNKGFVKAKVAPVTILKADRDKPDYTTIVPPIVAANAQAVVWIGSGTAVSEGVKALRAAGSAAQVVTLSNNASGGFIKSLGDASRGVIVTQVFPYERSYSYPFVQEVIAAAKAKGMGDVSPATLEGFAAAKVMVEAVRRASPKPTREKILSALEKMDRFDLGGLVVGYSTTDHTGLDFADLSIIGSDGRFRR</sequence>
<feature type="domain" description="Leucine-binding protein" evidence="6">
    <location>
        <begin position="24"/>
        <end position="352"/>
    </location>
</feature>
<keyword evidence="3 5" id="KW-0732">Signal</keyword>
<dbReference type="GO" id="GO:0006865">
    <property type="term" value="P:amino acid transport"/>
    <property type="evidence" value="ECO:0007669"/>
    <property type="project" value="UniProtKB-KW"/>
</dbReference>
<dbReference type="PANTHER" id="PTHR47235:SF1">
    <property type="entry name" value="BLR6548 PROTEIN"/>
    <property type="match status" value="1"/>
</dbReference>
<dbReference type="PROSITE" id="PS51257">
    <property type="entry name" value="PROKAR_LIPOPROTEIN"/>
    <property type="match status" value="1"/>
</dbReference>
<dbReference type="SUPFAM" id="SSF53822">
    <property type="entry name" value="Periplasmic binding protein-like I"/>
    <property type="match status" value="1"/>
</dbReference>
<accession>A0A844B683</accession>
<dbReference type="InterPro" id="IPR000709">
    <property type="entry name" value="Leu_Ile_Val-bd"/>
</dbReference>
<feature type="signal peptide" evidence="5">
    <location>
        <begin position="1"/>
        <end position="20"/>
    </location>
</feature>
<evidence type="ECO:0000313" key="7">
    <source>
        <dbReference type="EMBL" id="MRD47007.1"/>
    </source>
</evidence>
<feature type="chain" id="PRO_5032303321" evidence="5">
    <location>
        <begin position="21"/>
        <end position="370"/>
    </location>
</feature>
<proteinExistence type="inferred from homology"/>
<comment type="caution">
    <text evidence="7">The sequence shown here is derived from an EMBL/GenBank/DDBJ whole genome shotgun (WGS) entry which is preliminary data.</text>
</comment>
<dbReference type="AlphaFoldDB" id="A0A844B683"/>
<keyword evidence="4" id="KW-0029">Amino-acid transport</keyword>
<evidence type="ECO:0000256" key="5">
    <source>
        <dbReference type="SAM" id="SignalP"/>
    </source>
</evidence>
<gene>
    <name evidence="7" type="ORF">GHT07_06940</name>
</gene>
<dbReference type="OrthoDB" id="9777352at2"/>
<keyword evidence="2" id="KW-0813">Transport</keyword>
<dbReference type="EMBL" id="WJBU01000006">
    <property type="protein sequence ID" value="MRD47007.1"/>
    <property type="molecule type" value="Genomic_DNA"/>
</dbReference>
<comment type="similarity">
    <text evidence="1">Belongs to the leucine-binding protein family.</text>
</comment>
<dbReference type="InterPro" id="IPR028081">
    <property type="entry name" value="Leu-bd"/>
</dbReference>
<dbReference type="PANTHER" id="PTHR47235">
    <property type="entry name" value="BLR6548 PROTEIN"/>
    <property type="match status" value="1"/>
</dbReference>
<evidence type="ECO:0000256" key="3">
    <source>
        <dbReference type="ARBA" id="ARBA00022729"/>
    </source>
</evidence>
<evidence type="ECO:0000313" key="8">
    <source>
        <dbReference type="Proteomes" id="UP000487350"/>
    </source>
</evidence>
<dbReference type="RefSeq" id="WP_153584352.1">
    <property type="nucleotide sequence ID" value="NZ_WJBU01000006.1"/>
</dbReference>
<evidence type="ECO:0000256" key="4">
    <source>
        <dbReference type="ARBA" id="ARBA00022970"/>
    </source>
</evidence>
<reference evidence="7 8" key="1">
    <citation type="submission" date="2019-11" db="EMBL/GenBank/DDBJ databases">
        <title>Caenimonas koreensis gen. nov., sp. nov., isolated from activated sludge.</title>
        <authorList>
            <person name="Seung H.R."/>
        </authorList>
    </citation>
    <scope>NUCLEOTIDE SEQUENCE [LARGE SCALE GENOMIC DNA]</scope>
    <source>
        <strain evidence="7 8">EMB320</strain>
    </source>
</reference>
<name>A0A844B683_9BURK</name>
<dbReference type="CDD" id="cd06326">
    <property type="entry name" value="PBP1_ABC_ligand_binding-like"/>
    <property type="match status" value="1"/>
</dbReference>
<protein>
    <submittedName>
        <fullName evidence="7">ABC transporter substrate-binding protein</fullName>
    </submittedName>
</protein>
<dbReference type="InterPro" id="IPR028082">
    <property type="entry name" value="Peripla_BP_I"/>
</dbReference>
<dbReference type="Proteomes" id="UP000487350">
    <property type="component" value="Unassembled WGS sequence"/>
</dbReference>
<keyword evidence="8" id="KW-1185">Reference proteome</keyword>
<dbReference type="PRINTS" id="PR00337">
    <property type="entry name" value="LEUILEVALBP"/>
</dbReference>
<dbReference type="Gene3D" id="3.40.50.2300">
    <property type="match status" value="2"/>
</dbReference>